<reference evidence="3" key="1">
    <citation type="journal article" date="2017" name="Plant J.">
        <title>The pomegranate (Punica granatum L.) genome and the genomics of punicalagin biosynthesis.</title>
        <authorList>
            <person name="Qin G."/>
            <person name="Xu C."/>
            <person name="Ming R."/>
            <person name="Tang H."/>
            <person name="Guyot R."/>
            <person name="Kramer E.M."/>
            <person name="Hu Y."/>
            <person name="Yi X."/>
            <person name="Qi Y."/>
            <person name="Xu X."/>
            <person name="Gao Z."/>
            <person name="Pan H."/>
            <person name="Jian J."/>
            <person name="Tian Y."/>
            <person name="Yue Z."/>
            <person name="Xu Y."/>
        </authorList>
    </citation>
    <scope>NUCLEOTIDE SEQUENCE [LARGE SCALE GENOMIC DNA]</scope>
    <source>
        <strain evidence="3">cv. Dabenzi</strain>
    </source>
</reference>
<dbReference type="Proteomes" id="UP000197138">
    <property type="component" value="Unassembled WGS sequence"/>
</dbReference>
<evidence type="ECO:0000256" key="1">
    <source>
        <dbReference type="SAM" id="MobiDB-lite"/>
    </source>
</evidence>
<feature type="region of interest" description="Disordered" evidence="1">
    <location>
        <begin position="1"/>
        <end position="29"/>
    </location>
</feature>
<comment type="caution">
    <text evidence="2">The sequence shown here is derived from an EMBL/GenBank/DDBJ whole genome shotgun (WGS) entry which is preliminary data.</text>
</comment>
<protein>
    <submittedName>
        <fullName evidence="2">Uncharacterized protein</fullName>
    </submittedName>
</protein>
<accession>A0A218XSU2</accession>
<name>A0A218XSU2_PUNGR</name>
<dbReference type="AlphaFoldDB" id="A0A218XSU2"/>
<gene>
    <name evidence="2" type="ORF">CDL15_Pgr016596</name>
</gene>
<dbReference type="EMBL" id="MTKT01000799">
    <property type="protein sequence ID" value="OWM88023.1"/>
    <property type="molecule type" value="Genomic_DNA"/>
</dbReference>
<sequence length="193" mass="20849">MTTAIIQENGRWPLPPPPAAPRKCSPTSPVTARPGTILALPKGIQGIGHVQLCEYVIALNEGLPRDHHGCRNNIVVELDAAPEPWLLSIFFSATFTVFSTLATTIRPSCLMVAPLLLGLAWRVERHTPGKGVFEHNWLISLAHPRAGMVPRARSRTATSASCFREVLSCVTGNFPAGSPFSQFASITTEVSVM</sequence>
<evidence type="ECO:0000313" key="2">
    <source>
        <dbReference type="EMBL" id="OWM88023.1"/>
    </source>
</evidence>
<organism evidence="2 3">
    <name type="scientific">Punica granatum</name>
    <name type="common">Pomegranate</name>
    <dbReference type="NCBI Taxonomy" id="22663"/>
    <lineage>
        <taxon>Eukaryota</taxon>
        <taxon>Viridiplantae</taxon>
        <taxon>Streptophyta</taxon>
        <taxon>Embryophyta</taxon>
        <taxon>Tracheophyta</taxon>
        <taxon>Spermatophyta</taxon>
        <taxon>Magnoliopsida</taxon>
        <taxon>eudicotyledons</taxon>
        <taxon>Gunneridae</taxon>
        <taxon>Pentapetalae</taxon>
        <taxon>rosids</taxon>
        <taxon>malvids</taxon>
        <taxon>Myrtales</taxon>
        <taxon>Lythraceae</taxon>
        <taxon>Punica</taxon>
    </lineage>
</organism>
<evidence type="ECO:0000313" key="3">
    <source>
        <dbReference type="Proteomes" id="UP000197138"/>
    </source>
</evidence>
<proteinExistence type="predicted"/>